<dbReference type="PANTHER" id="PTHR48081:SF6">
    <property type="entry name" value="PEPTIDASE S9 PROLYL OLIGOPEPTIDASE CATALYTIC DOMAIN-CONTAINING PROTEIN"/>
    <property type="match status" value="1"/>
</dbReference>
<dbReference type="Gene3D" id="3.40.50.1820">
    <property type="entry name" value="alpha/beta hydrolase"/>
    <property type="match status" value="1"/>
</dbReference>
<feature type="domain" description="BD-FAE-like" evidence="2">
    <location>
        <begin position="32"/>
        <end position="215"/>
    </location>
</feature>
<dbReference type="InterPro" id="IPR050300">
    <property type="entry name" value="GDXG_lipolytic_enzyme"/>
</dbReference>
<dbReference type="PANTHER" id="PTHR48081">
    <property type="entry name" value="AB HYDROLASE SUPERFAMILY PROTEIN C4A8.06C"/>
    <property type="match status" value="1"/>
</dbReference>
<name>A0A6I5N0R9_9BIFI</name>
<evidence type="ECO:0000313" key="3">
    <source>
        <dbReference type="EMBL" id="NEG70518.1"/>
    </source>
</evidence>
<dbReference type="AlphaFoldDB" id="A0A6I5N0R9"/>
<gene>
    <name evidence="3" type="ORF">F6S87_07925</name>
</gene>
<protein>
    <submittedName>
        <fullName evidence="3">Alpha/beta hydrolase</fullName>
    </submittedName>
</protein>
<accession>A0A6I5N0R9</accession>
<evidence type="ECO:0000313" key="4">
    <source>
        <dbReference type="Proteomes" id="UP000469292"/>
    </source>
</evidence>
<dbReference type="SUPFAM" id="SSF53474">
    <property type="entry name" value="alpha/beta-Hydrolases"/>
    <property type="match status" value="1"/>
</dbReference>
<dbReference type="Pfam" id="PF20434">
    <property type="entry name" value="BD-FAE"/>
    <property type="match status" value="1"/>
</dbReference>
<organism evidence="3 4">
    <name type="scientific">Bifidobacterium choloepi</name>
    <dbReference type="NCBI Taxonomy" id="2614131"/>
    <lineage>
        <taxon>Bacteria</taxon>
        <taxon>Bacillati</taxon>
        <taxon>Actinomycetota</taxon>
        <taxon>Actinomycetes</taxon>
        <taxon>Bifidobacteriales</taxon>
        <taxon>Bifidobacteriaceae</taxon>
        <taxon>Bifidobacterium</taxon>
    </lineage>
</organism>
<dbReference type="InterPro" id="IPR049492">
    <property type="entry name" value="BD-FAE-like_dom"/>
</dbReference>
<keyword evidence="4" id="KW-1185">Reference proteome</keyword>
<keyword evidence="1 3" id="KW-0378">Hydrolase</keyword>
<proteinExistence type="predicted"/>
<reference evidence="3 4" key="1">
    <citation type="submission" date="2019-09" db="EMBL/GenBank/DDBJ databases">
        <title>Phylogenetic characterization of a novel taxon of the genus Bifidobacterium: Bifidobacterium choloepi sp. nov.</title>
        <authorList>
            <person name="Modesto M."/>
            <person name="Satti M."/>
        </authorList>
    </citation>
    <scope>NUCLEOTIDE SEQUENCE [LARGE SCALE GENOMIC DNA]</scope>
    <source>
        <strain evidence="3 4">BRDM6</strain>
    </source>
</reference>
<evidence type="ECO:0000259" key="2">
    <source>
        <dbReference type="Pfam" id="PF20434"/>
    </source>
</evidence>
<dbReference type="EMBL" id="VYSG01000004">
    <property type="protein sequence ID" value="NEG70518.1"/>
    <property type="molecule type" value="Genomic_DNA"/>
</dbReference>
<evidence type="ECO:0000256" key="1">
    <source>
        <dbReference type="ARBA" id="ARBA00022801"/>
    </source>
</evidence>
<dbReference type="Proteomes" id="UP000469292">
    <property type="component" value="Unassembled WGS sequence"/>
</dbReference>
<comment type="caution">
    <text evidence="3">The sequence shown here is derived from an EMBL/GenBank/DDBJ whole genome shotgun (WGS) entry which is preliminary data.</text>
</comment>
<dbReference type="InterPro" id="IPR029058">
    <property type="entry name" value="AB_hydrolase_fold"/>
</dbReference>
<sequence length="274" mass="29777">MLYFEEPVKGIDHTEATLFGYVPSNSPEIDVKRTRPTVLILPGGGYEMTSDREAEPIAIQYLAAGFNAFVLHYSCSPSTYPTQLLEVAAAMRLLHDNAVEWHVDADRIAVVGFSAGGHLAANFATSAGDDVERQYGYDPDELRPAALLLAYPVVTAGEFAHRGSFDALLGDKNKNDSSALDAVSIEKHIDAKTPPVFVWHTVTDDTVPVENTLQLIAACHAADVPVEAHLYPHGGHGLSLGTIETAWQGNPEAVEPCVQSWFSLSIDWLHRTLD</sequence>
<dbReference type="RefSeq" id="WP_163228117.1">
    <property type="nucleotide sequence ID" value="NZ_VYSG01000004.1"/>
</dbReference>
<dbReference type="GO" id="GO:0016787">
    <property type="term" value="F:hydrolase activity"/>
    <property type="evidence" value="ECO:0007669"/>
    <property type="project" value="UniProtKB-KW"/>
</dbReference>